<evidence type="ECO:0000256" key="7">
    <source>
        <dbReference type="ARBA" id="ARBA00023136"/>
    </source>
</evidence>
<evidence type="ECO:0000256" key="1">
    <source>
        <dbReference type="ARBA" id="ARBA00004167"/>
    </source>
</evidence>
<reference evidence="15" key="1">
    <citation type="journal article" date="2019" name="Int. J. Syst. Evol. Microbiol.">
        <title>The Global Catalogue of Microorganisms (GCM) 10K type strain sequencing project: providing services to taxonomists for standard genome sequencing and annotation.</title>
        <authorList>
            <consortium name="The Broad Institute Genomics Platform"/>
            <consortium name="The Broad Institute Genome Sequencing Center for Infectious Disease"/>
            <person name="Wu L."/>
            <person name="Ma J."/>
        </authorList>
    </citation>
    <scope>NUCLEOTIDE SEQUENCE [LARGE SCALE GENOMIC DNA]</scope>
    <source>
        <strain evidence="15">JCM 4316</strain>
    </source>
</reference>
<keyword evidence="7" id="KW-0472">Membrane</keyword>
<evidence type="ECO:0000256" key="2">
    <source>
        <dbReference type="ARBA" id="ARBA00004236"/>
    </source>
</evidence>
<dbReference type="EMBL" id="BAAASD010000016">
    <property type="protein sequence ID" value="GAA2348779.1"/>
    <property type="molecule type" value="Genomic_DNA"/>
</dbReference>
<keyword evidence="15" id="KW-1185">Reference proteome</keyword>
<dbReference type="RefSeq" id="WP_346175830.1">
    <property type="nucleotide sequence ID" value="NZ_BAAASD010000016.1"/>
</dbReference>
<organism evidence="14 15">
    <name type="scientific">Streptomyces cuspidosporus</name>
    <dbReference type="NCBI Taxonomy" id="66882"/>
    <lineage>
        <taxon>Bacteria</taxon>
        <taxon>Bacillati</taxon>
        <taxon>Actinomycetota</taxon>
        <taxon>Actinomycetes</taxon>
        <taxon>Kitasatosporales</taxon>
        <taxon>Streptomycetaceae</taxon>
        <taxon>Streptomyces</taxon>
    </lineage>
</organism>
<keyword evidence="8" id="KW-0804">Transcription</keyword>
<evidence type="ECO:0000256" key="3">
    <source>
        <dbReference type="ARBA" id="ARBA00022475"/>
    </source>
</evidence>
<comment type="caution">
    <text evidence="14">The sequence shown here is derived from an EMBL/GenBank/DDBJ whole genome shotgun (WGS) entry which is preliminary data.</text>
</comment>
<gene>
    <name evidence="14" type="ORF">GCM10010246_40460</name>
</gene>
<evidence type="ECO:0000313" key="15">
    <source>
        <dbReference type="Proteomes" id="UP001500253"/>
    </source>
</evidence>
<sequence length="351" mass="34916">MSTDGTPGGAPGPTPGPTPGGTPAPAPGGTPGRAPGGTPGRAPGGTPGRAPGGSGDRAADWIFARAAERAPAYRGGRGRKAHTSAAAYALDALEPRERRRYERHLARCPGCARDVRELAQGAVRLARAVTAPAPPGMRDRVLAAARTTPQEAPSAAAGGPAGQPARAARAGRPGPGGRRARAAGPSPSFRRPAFGLRLSAAAAALSLAAAVVLGVELARTREELDRARGATRAVEQVLSAPDARGVSGRDARGRGINAVTSRRLGAAVVTVSGLPAPPEGRAYQLWLIDAGPGGSAAPRPAGLLKGSGEGDPLVTGGFGADTERLAVTLEPAGGSPRPTTNPVVQLALGDP</sequence>
<evidence type="ECO:0000259" key="12">
    <source>
        <dbReference type="Pfam" id="PF10099"/>
    </source>
</evidence>
<protein>
    <recommendedName>
        <fullName evidence="10">Regulator of SigK</fullName>
    </recommendedName>
    <alternativeName>
        <fullName evidence="9">Sigma-K anti-sigma factor RskA</fullName>
    </alternativeName>
</protein>
<accession>A0ABP5TBF2</accession>
<dbReference type="InterPro" id="IPR041916">
    <property type="entry name" value="Anti_sigma_zinc_sf"/>
</dbReference>
<dbReference type="InterPro" id="IPR027383">
    <property type="entry name" value="Znf_put"/>
</dbReference>
<evidence type="ECO:0000256" key="11">
    <source>
        <dbReference type="SAM" id="MobiDB-lite"/>
    </source>
</evidence>
<evidence type="ECO:0000256" key="5">
    <source>
        <dbReference type="ARBA" id="ARBA00022989"/>
    </source>
</evidence>
<evidence type="ECO:0000256" key="10">
    <source>
        <dbReference type="ARBA" id="ARBA00030803"/>
    </source>
</evidence>
<dbReference type="Pfam" id="PF13490">
    <property type="entry name" value="zf-HC2"/>
    <property type="match status" value="1"/>
</dbReference>
<evidence type="ECO:0000259" key="13">
    <source>
        <dbReference type="Pfam" id="PF13490"/>
    </source>
</evidence>
<dbReference type="Gene3D" id="1.10.10.1320">
    <property type="entry name" value="Anti-sigma factor, zinc-finger domain"/>
    <property type="match status" value="1"/>
</dbReference>
<feature type="compositionally biased region" description="Low complexity" evidence="11">
    <location>
        <begin position="152"/>
        <end position="172"/>
    </location>
</feature>
<keyword evidence="3" id="KW-1003">Cell membrane</keyword>
<feature type="domain" description="Putative zinc-finger" evidence="13">
    <location>
        <begin position="86"/>
        <end position="112"/>
    </location>
</feature>
<comment type="subcellular location">
    <subcellularLocation>
        <location evidence="2">Cell membrane</location>
    </subcellularLocation>
    <subcellularLocation>
        <location evidence="1">Membrane</location>
        <topology evidence="1">Single-pass membrane protein</topology>
    </subcellularLocation>
</comment>
<keyword evidence="4" id="KW-0812">Transmembrane</keyword>
<dbReference type="Proteomes" id="UP001500253">
    <property type="component" value="Unassembled WGS sequence"/>
</dbReference>
<evidence type="ECO:0000256" key="8">
    <source>
        <dbReference type="ARBA" id="ARBA00023163"/>
    </source>
</evidence>
<name>A0ABP5TBF2_9ACTN</name>
<proteinExistence type="predicted"/>
<evidence type="ECO:0000256" key="4">
    <source>
        <dbReference type="ARBA" id="ARBA00022692"/>
    </source>
</evidence>
<dbReference type="Pfam" id="PF10099">
    <property type="entry name" value="RskA_C"/>
    <property type="match status" value="1"/>
</dbReference>
<evidence type="ECO:0000256" key="9">
    <source>
        <dbReference type="ARBA" id="ARBA00029829"/>
    </source>
</evidence>
<evidence type="ECO:0000256" key="6">
    <source>
        <dbReference type="ARBA" id="ARBA00023015"/>
    </source>
</evidence>
<feature type="domain" description="Anti-sigma K factor RskA C-terminal" evidence="12">
    <location>
        <begin position="201"/>
        <end position="343"/>
    </location>
</feature>
<keyword evidence="6" id="KW-0805">Transcription regulation</keyword>
<feature type="compositionally biased region" description="Pro residues" evidence="11">
    <location>
        <begin position="10"/>
        <end position="28"/>
    </location>
</feature>
<feature type="region of interest" description="Disordered" evidence="11">
    <location>
        <begin position="1"/>
        <end position="60"/>
    </location>
</feature>
<feature type="compositionally biased region" description="Gly residues" evidence="11">
    <location>
        <begin position="29"/>
        <end position="55"/>
    </location>
</feature>
<evidence type="ECO:0000313" key="14">
    <source>
        <dbReference type="EMBL" id="GAA2348779.1"/>
    </source>
</evidence>
<dbReference type="PANTHER" id="PTHR37461">
    <property type="entry name" value="ANTI-SIGMA-K FACTOR RSKA"/>
    <property type="match status" value="1"/>
</dbReference>
<dbReference type="InterPro" id="IPR051474">
    <property type="entry name" value="Anti-sigma-K/W_factor"/>
</dbReference>
<keyword evidence="5" id="KW-1133">Transmembrane helix</keyword>
<feature type="region of interest" description="Disordered" evidence="11">
    <location>
        <begin position="146"/>
        <end position="188"/>
    </location>
</feature>
<dbReference type="PANTHER" id="PTHR37461:SF1">
    <property type="entry name" value="ANTI-SIGMA-K FACTOR RSKA"/>
    <property type="match status" value="1"/>
</dbReference>
<dbReference type="InterPro" id="IPR018764">
    <property type="entry name" value="RskA_C"/>
</dbReference>